<feature type="transmembrane region" description="Helical" evidence="1">
    <location>
        <begin position="31"/>
        <end position="48"/>
    </location>
</feature>
<keyword evidence="1" id="KW-0472">Membrane</keyword>
<keyword evidence="1" id="KW-0812">Transmembrane</keyword>
<dbReference type="EMBL" id="UINC01152004">
    <property type="protein sequence ID" value="SVD45933.1"/>
    <property type="molecule type" value="Genomic_DNA"/>
</dbReference>
<proteinExistence type="predicted"/>
<accession>A0A382VHE7</accession>
<protein>
    <submittedName>
        <fullName evidence="2">Uncharacterized protein</fullName>
    </submittedName>
</protein>
<organism evidence="2">
    <name type="scientific">marine metagenome</name>
    <dbReference type="NCBI Taxonomy" id="408172"/>
    <lineage>
        <taxon>unclassified sequences</taxon>
        <taxon>metagenomes</taxon>
        <taxon>ecological metagenomes</taxon>
    </lineage>
</organism>
<dbReference type="AlphaFoldDB" id="A0A382VHE7"/>
<feature type="transmembrane region" description="Helical" evidence="1">
    <location>
        <begin position="55"/>
        <end position="73"/>
    </location>
</feature>
<sequence length="74" mass="7941">VSESKKILYYALGLSAISHIIIIGFLPMWMAIVLSGLLIVVLVGVLWKQTTGRRAALFTGLGVAICIEAIAWAV</sequence>
<evidence type="ECO:0000256" key="1">
    <source>
        <dbReference type="SAM" id="Phobius"/>
    </source>
</evidence>
<feature type="non-terminal residue" evidence="2">
    <location>
        <position position="74"/>
    </location>
</feature>
<gene>
    <name evidence="2" type="ORF">METZ01_LOCUS398787</name>
</gene>
<feature type="transmembrane region" description="Helical" evidence="1">
    <location>
        <begin position="7"/>
        <end position="25"/>
    </location>
</feature>
<evidence type="ECO:0000313" key="2">
    <source>
        <dbReference type="EMBL" id="SVD45933.1"/>
    </source>
</evidence>
<feature type="non-terminal residue" evidence="2">
    <location>
        <position position="1"/>
    </location>
</feature>
<name>A0A382VHE7_9ZZZZ</name>
<reference evidence="2" key="1">
    <citation type="submission" date="2018-05" db="EMBL/GenBank/DDBJ databases">
        <authorList>
            <person name="Lanie J.A."/>
            <person name="Ng W.-L."/>
            <person name="Kazmierczak K.M."/>
            <person name="Andrzejewski T.M."/>
            <person name="Davidsen T.M."/>
            <person name="Wayne K.J."/>
            <person name="Tettelin H."/>
            <person name="Glass J.I."/>
            <person name="Rusch D."/>
            <person name="Podicherti R."/>
            <person name="Tsui H.-C.T."/>
            <person name="Winkler M.E."/>
        </authorList>
    </citation>
    <scope>NUCLEOTIDE SEQUENCE</scope>
</reference>
<keyword evidence="1" id="KW-1133">Transmembrane helix</keyword>